<name>A0AA47N8E4_MERPO</name>
<proteinExistence type="predicted"/>
<gene>
    <name evidence="1" type="ORF">N1851_004491</name>
</gene>
<dbReference type="AlphaFoldDB" id="A0AA47N8E4"/>
<dbReference type="EMBL" id="JAOPHQ010000640">
    <property type="protein sequence ID" value="KAK0153724.1"/>
    <property type="molecule type" value="Genomic_DNA"/>
</dbReference>
<dbReference type="Proteomes" id="UP001174136">
    <property type="component" value="Unassembled WGS sequence"/>
</dbReference>
<organism evidence="1 2">
    <name type="scientific">Merluccius polli</name>
    <name type="common">Benguela hake</name>
    <name type="synonym">Merluccius cadenati</name>
    <dbReference type="NCBI Taxonomy" id="89951"/>
    <lineage>
        <taxon>Eukaryota</taxon>
        <taxon>Metazoa</taxon>
        <taxon>Chordata</taxon>
        <taxon>Craniata</taxon>
        <taxon>Vertebrata</taxon>
        <taxon>Euteleostomi</taxon>
        <taxon>Actinopterygii</taxon>
        <taxon>Neopterygii</taxon>
        <taxon>Teleostei</taxon>
        <taxon>Neoteleostei</taxon>
        <taxon>Acanthomorphata</taxon>
        <taxon>Zeiogadaria</taxon>
        <taxon>Gadariae</taxon>
        <taxon>Gadiformes</taxon>
        <taxon>Gadoidei</taxon>
        <taxon>Merlucciidae</taxon>
        <taxon>Merluccius</taxon>
    </lineage>
</organism>
<reference evidence="1" key="1">
    <citation type="journal article" date="2023" name="Front. Mar. Sci.">
        <title>A new Merluccius polli reference genome to investigate the effects of global change in West African waters.</title>
        <authorList>
            <person name="Mateo J.L."/>
            <person name="Blanco-Fernandez C."/>
            <person name="Garcia-Vazquez E."/>
            <person name="Machado-Schiaffino G."/>
        </authorList>
    </citation>
    <scope>NUCLEOTIDE SEQUENCE</scope>
    <source>
        <strain evidence="1">C29</strain>
        <tissue evidence="1">Fin</tissue>
    </source>
</reference>
<evidence type="ECO:0000313" key="2">
    <source>
        <dbReference type="Proteomes" id="UP001174136"/>
    </source>
</evidence>
<accession>A0AA47N8E4</accession>
<comment type="caution">
    <text evidence="1">The sequence shown here is derived from an EMBL/GenBank/DDBJ whole genome shotgun (WGS) entry which is preliminary data.</text>
</comment>
<evidence type="ECO:0000313" key="1">
    <source>
        <dbReference type="EMBL" id="KAK0153724.1"/>
    </source>
</evidence>
<keyword evidence="2" id="KW-1185">Reference proteome</keyword>
<sequence length="321" mass="36710">MALFLLHLSILQYFKENFEFVEPQEYILDSNKIGASKMCLFFRLYRKYESIHDGKYFKQNYFHAGEEVRISLILYVDDFKVCNPLGTSKKKQKITSVYFVLANVPSELRSALTSKYLAVLCKADDVKIFGYKAVLEPLLKDLSILEQEGIFVCSIGKNIKDYIVLQEIIWVHIQLFGLVESFLGPYVCWFCLGHHSDFQQKEVQSGAFPPPTKEDHALHVKTAKENPILKHCYSVKKACSVQAAQLPWYDAVTAAEVCTWRCVVVLQEENTLRFKILFARLTGQHSTEAKMLSVLRGTLCVLNGSHLSYVAEEAEPRSENV</sequence>
<protein>
    <submittedName>
        <fullName evidence="1">Uncharacterized protein</fullName>
    </submittedName>
</protein>